<dbReference type="EMBL" id="JBBPBN010000063">
    <property type="protein sequence ID" value="KAK8986657.1"/>
    <property type="molecule type" value="Genomic_DNA"/>
</dbReference>
<organism evidence="2 3">
    <name type="scientific">Hibiscus sabdariffa</name>
    <name type="common">roselle</name>
    <dbReference type="NCBI Taxonomy" id="183260"/>
    <lineage>
        <taxon>Eukaryota</taxon>
        <taxon>Viridiplantae</taxon>
        <taxon>Streptophyta</taxon>
        <taxon>Embryophyta</taxon>
        <taxon>Tracheophyta</taxon>
        <taxon>Spermatophyta</taxon>
        <taxon>Magnoliopsida</taxon>
        <taxon>eudicotyledons</taxon>
        <taxon>Gunneridae</taxon>
        <taxon>Pentapetalae</taxon>
        <taxon>rosids</taxon>
        <taxon>malvids</taxon>
        <taxon>Malvales</taxon>
        <taxon>Malvaceae</taxon>
        <taxon>Malvoideae</taxon>
        <taxon>Hibiscus</taxon>
    </lineage>
</organism>
<name>A0ABR2PEB7_9ROSI</name>
<feature type="compositionally biased region" description="Polar residues" evidence="1">
    <location>
        <begin position="1"/>
        <end position="14"/>
    </location>
</feature>
<proteinExistence type="predicted"/>
<feature type="region of interest" description="Disordered" evidence="1">
    <location>
        <begin position="1"/>
        <end position="33"/>
    </location>
</feature>
<dbReference type="Proteomes" id="UP001396334">
    <property type="component" value="Unassembled WGS sequence"/>
</dbReference>
<protein>
    <submittedName>
        <fullName evidence="2">Uncharacterized protein</fullName>
    </submittedName>
</protein>
<gene>
    <name evidence="2" type="ORF">V6N11_010210</name>
</gene>
<keyword evidence="3" id="KW-1185">Reference proteome</keyword>
<evidence type="ECO:0000313" key="3">
    <source>
        <dbReference type="Proteomes" id="UP001396334"/>
    </source>
</evidence>
<evidence type="ECO:0000256" key="1">
    <source>
        <dbReference type="SAM" id="MobiDB-lite"/>
    </source>
</evidence>
<sequence length="83" mass="9383">MTCTTSDKTNSITSIGGLDIKSTASNGTEDDEDRTTLLRAPLVFTCLLVRAGLQQFRRRVLARESTVMWMIDGDGNHWREHRQ</sequence>
<accession>A0ABR2PEB7</accession>
<reference evidence="2 3" key="1">
    <citation type="journal article" date="2024" name="G3 (Bethesda)">
        <title>Genome assembly of Hibiscus sabdariffa L. provides insights into metabolisms of medicinal natural products.</title>
        <authorList>
            <person name="Kim T."/>
        </authorList>
    </citation>
    <scope>NUCLEOTIDE SEQUENCE [LARGE SCALE GENOMIC DNA]</scope>
    <source>
        <strain evidence="2">TK-2024</strain>
        <tissue evidence="2">Old leaves</tissue>
    </source>
</reference>
<comment type="caution">
    <text evidence="2">The sequence shown here is derived from an EMBL/GenBank/DDBJ whole genome shotgun (WGS) entry which is preliminary data.</text>
</comment>
<evidence type="ECO:0000313" key="2">
    <source>
        <dbReference type="EMBL" id="KAK8986657.1"/>
    </source>
</evidence>